<evidence type="ECO:0000313" key="1">
    <source>
        <dbReference type="EMBL" id="CAL0314223.1"/>
    </source>
</evidence>
<comment type="caution">
    <text evidence="1">The sequence shown here is derived from an EMBL/GenBank/DDBJ whole genome shotgun (WGS) entry which is preliminary data.</text>
</comment>
<evidence type="ECO:0000313" key="2">
    <source>
        <dbReference type="Proteomes" id="UP001497480"/>
    </source>
</evidence>
<dbReference type="Proteomes" id="UP001497480">
    <property type="component" value="Unassembled WGS sequence"/>
</dbReference>
<dbReference type="AlphaFoldDB" id="A0AAV1WY35"/>
<protein>
    <submittedName>
        <fullName evidence="1">Uncharacterized protein</fullName>
    </submittedName>
</protein>
<dbReference type="PANTHER" id="PTHR35692:SF5">
    <property type="entry name" value="REMORIN C-TERMINAL DOMAIN-CONTAINING PROTEIN"/>
    <property type="match status" value="1"/>
</dbReference>
<sequence length="96" mass="10847">MIEAKYQAGSACCFCFSTNKSVVARNSKSNGVLSAEDKIEEEKKDVIVKDCRTFGVIEKENKLKKALEEERRISKEGRRMVRFATLESAKLDAQIL</sequence>
<name>A0AAV1WY35_LUPLU</name>
<dbReference type="EMBL" id="CAXHTB010000010">
    <property type="protein sequence ID" value="CAL0314223.1"/>
    <property type="molecule type" value="Genomic_DNA"/>
</dbReference>
<keyword evidence="2" id="KW-1185">Reference proteome</keyword>
<gene>
    <name evidence="1" type="ORF">LLUT_LOCUS15283</name>
</gene>
<accession>A0AAV1WY35</accession>
<reference evidence="1 2" key="1">
    <citation type="submission" date="2024-03" db="EMBL/GenBank/DDBJ databases">
        <authorList>
            <person name="Martinez-Hernandez J."/>
        </authorList>
    </citation>
    <scope>NUCLEOTIDE SEQUENCE [LARGE SCALE GENOMIC DNA]</scope>
</reference>
<organism evidence="1 2">
    <name type="scientific">Lupinus luteus</name>
    <name type="common">European yellow lupine</name>
    <dbReference type="NCBI Taxonomy" id="3873"/>
    <lineage>
        <taxon>Eukaryota</taxon>
        <taxon>Viridiplantae</taxon>
        <taxon>Streptophyta</taxon>
        <taxon>Embryophyta</taxon>
        <taxon>Tracheophyta</taxon>
        <taxon>Spermatophyta</taxon>
        <taxon>Magnoliopsida</taxon>
        <taxon>eudicotyledons</taxon>
        <taxon>Gunneridae</taxon>
        <taxon>Pentapetalae</taxon>
        <taxon>rosids</taxon>
        <taxon>fabids</taxon>
        <taxon>Fabales</taxon>
        <taxon>Fabaceae</taxon>
        <taxon>Papilionoideae</taxon>
        <taxon>50 kb inversion clade</taxon>
        <taxon>genistoids sensu lato</taxon>
        <taxon>core genistoids</taxon>
        <taxon>Genisteae</taxon>
        <taxon>Lupinus</taxon>
    </lineage>
</organism>
<proteinExistence type="predicted"/>
<dbReference type="PANTHER" id="PTHR35692">
    <property type="entry name" value="F26F24.11"/>
    <property type="match status" value="1"/>
</dbReference>